<dbReference type="KEGG" id="rti:DC20_19245"/>
<evidence type="ECO:0000256" key="1">
    <source>
        <dbReference type="SAM" id="Phobius"/>
    </source>
</evidence>
<proteinExistence type="predicted"/>
<keyword evidence="1" id="KW-0472">Membrane</keyword>
<evidence type="ECO:0000313" key="2">
    <source>
        <dbReference type="EMBL" id="ALJ00723.1"/>
    </source>
</evidence>
<name>A0A0P0CM12_9BACT</name>
<reference evidence="2 3" key="1">
    <citation type="submission" date="2015-08" db="EMBL/GenBank/DDBJ databases">
        <title>Complete genome sequence of Rufibacter tibetensis strain 1351t, a radiation-resistant bacterium from tibet plateau.</title>
        <authorList>
            <person name="Dai J."/>
        </authorList>
    </citation>
    <scope>NUCLEOTIDE SEQUENCE [LARGE SCALE GENOMIC DNA]</scope>
    <source>
        <strain evidence="2 3">1351</strain>
    </source>
</reference>
<evidence type="ECO:0000313" key="3">
    <source>
        <dbReference type="Proteomes" id="UP000061382"/>
    </source>
</evidence>
<feature type="transmembrane region" description="Helical" evidence="1">
    <location>
        <begin position="6"/>
        <end position="26"/>
    </location>
</feature>
<keyword evidence="1" id="KW-1133">Transmembrane helix</keyword>
<organism evidence="2 3">
    <name type="scientific">Rufibacter tibetensis</name>
    <dbReference type="NCBI Taxonomy" id="512763"/>
    <lineage>
        <taxon>Bacteria</taxon>
        <taxon>Pseudomonadati</taxon>
        <taxon>Bacteroidota</taxon>
        <taxon>Cytophagia</taxon>
        <taxon>Cytophagales</taxon>
        <taxon>Hymenobacteraceae</taxon>
        <taxon>Rufibacter</taxon>
    </lineage>
</organism>
<protein>
    <recommendedName>
        <fullName evidence="4">DUF3592 domain-containing protein</fullName>
    </recommendedName>
</protein>
<sequence>MSEKLKLVLFNIGLVITIIGTLYWFMERGDEKHKIRINTVNNNYEYSKGIITDIHYYKGRTIQVKYKISEKVYEATLGWNKNPKDLDEGDSIRIRYSVEKPDLIISELEEEY</sequence>
<dbReference type="EMBL" id="CP012643">
    <property type="protein sequence ID" value="ALJ00723.1"/>
    <property type="molecule type" value="Genomic_DNA"/>
</dbReference>
<keyword evidence="1" id="KW-0812">Transmembrane</keyword>
<dbReference type="AlphaFoldDB" id="A0A0P0CM12"/>
<gene>
    <name evidence="2" type="ORF">DC20_19245</name>
</gene>
<evidence type="ECO:0008006" key="4">
    <source>
        <dbReference type="Google" id="ProtNLM"/>
    </source>
</evidence>
<accession>A0A0P0CM12</accession>
<dbReference type="RefSeq" id="WP_062545327.1">
    <property type="nucleotide sequence ID" value="NZ_CP012643.1"/>
</dbReference>
<dbReference type="OrthoDB" id="893645at2"/>
<keyword evidence="3" id="KW-1185">Reference proteome</keyword>
<dbReference type="PATRIC" id="fig|512763.3.peg.4222"/>
<dbReference type="Proteomes" id="UP000061382">
    <property type="component" value="Chromosome"/>
</dbReference>